<feature type="domain" description="EF-hand" evidence="5">
    <location>
        <begin position="96"/>
        <end position="131"/>
    </location>
</feature>
<evidence type="ECO:0000259" key="5">
    <source>
        <dbReference type="PROSITE" id="PS50222"/>
    </source>
</evidence>
<dbReference type="InterPro" id="IPR002048">
    <property type="entry name" value="EF_hand_dom"/>
</dbReference>
<keyword evidence="4" id="KW-0106">Calcium</keyword>
<evidence type="ECO:0000313" key="7">
    <source>
        <dbReference type="Proteomes" id="UP000242188"/>
    </source>
</evidence>
<evidence type="ECO:0000256" key="3">
    <source>
        <dbReference type="ARBA" id="ARBA00022737"/>
    </source>
</evidence>
<organism evidence="6 7">
    <name type="scientific">Mizuhopecten yessoensis</name>
    <name type="common">Japanese scallop</name>
    <name type="synonym">Patinopecten yessoensis</name>
    <dbReference type="NCBI Taxonomy" id="6573"/>
    <lineage>
        <taxon>Eukaryota</taxon>
        <taxon>Metazoa</taxon>
        <taxon>Spiralia</taxon>
        <taxon>Lophotrochozoa</taxon>
        <taxon>Mollusca</taxon>
        <taxon>Bivalvia</taxon>
        <taxon>Autobranchia</taxon>
        <taxon>Pteriomorphia</taxon>
        <taxon>Pectinida</taxon>
        <taxon>Pectinoidea</taxon>
        <taxon>Pectinidae</taxon>
        <taxon>Mizuhopecten</taxon>
    </lineage>
</organism>
<proteinExistence type="inferred from homology"/>
<keyword evidence="7" id="KW-1185">Reference proteome</keyword>
<dbReference type="PANTHER" id="PTHR23048">
    <property type="entry name" value="MYOSIN LIGHT CHAIN 1, 3"/>
    <property type="match status" value="1"/>
</dbReference>
<name>A0A210QXG4_MIZYE</name>
<dbReference type="Pfam" id="PF13499">
    <property type="entry name" value="EF-hand_7"/>
    <property type="match status" value="2"/>
</dbReference>
<dbReference type="OrthoDB" id="10356643at2759"/>
<evidence type="ECO:0000313" key="6">
    <source>
        <dbReference type="EMBL" id="OWF53411.1"/>
    </source>
</evidence>
<evidence type="ECO:0000256" key="1">
    <source>
        <dbReference type="ARBA" id="ARBA00009763"/>
    </source>
</evidence>
<evidence type="ECO:0000256" key="4">
    <source>
        <dbReference type="ARBA" id="ARBA00022837"/>
    </source>
</evidence>
<dbReference type="PROSITE" id="PS00018">
    <property type="entry name" value="EF_HAND_1"/>
    <property type="match status" value="4"/>
</dbReference>
<dbReference type="STRING" id="6573.A0A210QXG4"/>
<dbReference type="FunFam" id="1.10.238.10:FF:000181">
    <property type="entry name" value="CALML5 isoform 1"/>
    <property type="match status" value="1"/>
</dbReference>
<gene>
    <name evidence="6" type="ORF">KP79_PYT10509</name>
</gene>
<dbReference type="CDD" id="cd00051">
    <property type="entry name" value="EFh"/>
    <property type="match status" value="2"/>
</dbReference>
<dbReference type="PROSITE" id="PS50222">
    <property type="entry name" value="EF_HAND_2"/>
    <property type="match status" value="4"/>
</dbReference>
<dbReference type="SMART" id="SM00054">
    <property type="entry name" value="EFh"/>
    <property type="match status" value="4"/>
</dbReference>
<dbReference type="GO" id="GO:0016460">
    <property type="term" value="C:myosin II complex"/>
    <property type="evidence" value="ECO:0007669"/>
    <property type="project" value="TreeGrafter"/>
</dbReference>
<dbReference type="InterPro" id="IPR011992">
    <property type="entry name" value="EF-hand-dom_pair"/>
</dbReference>
<evidence type="ECO:0000256" key="2">
    <source>
        <dbReference type="ARBA" id="ARBA00022723"/>
    </source>
</evidence>
<dbReference type="SUPFAM" id="SSF47473">
    <property type="entry name" value="EF-hand"/>
    <property type="match status" value="1"/>
</dbReference>
<dbReference type="FunFam" id="1.10.238.10:FF:000006">
    <property type="entry name" value="Calmodulin 1"/>
    <property type="match status" value="1"/>
</dbReference>
<keyword evidence="3" id="KW-0677">Repeat</keyword>
<dbReference type="AlphaFoldDB" id="A0A210QXG4"/>
<dbReference type="Proteomes" id="UP000242188">
    <property type="component" value="Unassembled WGS sequence"/>
</dbReference>
<keyword evidence="2" id="KW-0479">Metal-binding</keyword>
<dbReference type="InterPro" id="IPR018247">
    <property type="entry name" value="EF_Hand_1_Ca_BS"/>
</dbReference>
<dbReference type="Gene3D" id="1.10.238.10">
    <property type="entry name" value="EF-hand"/>
    <property type="match status" value="2"/>
</dbReference>
<comment type="similarity">
    <text evidence="1">Belongs to the calmodulin family.</text>
</comment>
<dbReference type="GO" id="GO:0005737">
    <property type="term" value="C:cytoplasm"/>
    <property type="evidence" value="ECO:0007669"/>
    <property type="project" value="UniProtKB-ARBA"/>
</dbReference>
<feature type="domain" description="EF-hand" evidence="5">
    <location>
        <begin position="60"/>
        <end position="95"/>
    </location>
</feature>
<comment type="caution">
    <text evidence="6">The sequence shown here is derived from an EMBL/GenBank/DDBJ whole genome shotgun (WGS) entry which is preliminary data.</text>
</comment>
<dbReference type="EMBL" id="NEDP02001349">
    <property type="protein sequence ID" value="OWF53411.1"/>
    <property type="molecule type" value="Genomic_DNA"/>
</dbReference>
<feature type="domain" description="EF-hand" evidence="5">
    <location>
        <begin position="171"/>
        <end position="203"/>
    </location>
</feature>
<dbReference type="PANTHER" id="PTHR23048:SF59">
    <property type="entry name" value="EF-HAND SUPERFAMILY PROTEIN"/>
    <property type="match status" value="1"/>
</dbReference>
<feature type="domain" description="EF-hand" evidence="5">
    <location>
        <begin position="135"/>
        <end position="170"/>
    </location>
</feature>
<sequence length="203" mass="23247">MSVMLLKLLRQRHHYISMYNNHQNDHHTNMHLYYLLCSYKINKLILNSGFFFQAEDLTADQVAECKEAFSMFDKDGDGTITTKELSTVMRSLGQSPTEAELRKMLHEVDADGSGTIDFAEFLTMMAKRMSNSPESPEEQMLEAFRLFDRDGNGSISPEELRQVMVNLGEKLTDEELDGMIKEADKDGDGSVNYEEFVNMMSCR</sequence>
<protein>
    <submittedName>
        <fullName evidence="6">Calmodulin-B</fullName>
    </submittedName>
</protein>
<accession>A0A210QXG4</accession>
<dbReference type="GO" id="GO:0005509">
    <property type="term" value="F:calcium ion binding"/>
    <property type="evidence" value="ECO:0007669"/>
    <property type="project" value="InterPro"/>
</dbReference>
<reference evidence="6 7" key="1">
    <citation type="journal article" date="2017" name="Nat. Ecol. Evol.">
        <title>Scallop genome provides insights into evolution of bilaterian karyotype and development.</title>
        <authorList>
            <person name="Wang S."/>
            <person name="Zhang J."/>
            <person name="Jiao W."/>
            <person name="Li J."/>
            <person name="Xun X."/>
            <person name="Sun Y."/>
            <person name="Guo X."/>
            <person name="Huan P."/>
            <person name="Dong B."/>
            <person name="Zhang L."/>
            <person name="Hu X."/>
            <person name="Sun X."/>
            <person name="Wang J."/>
            <person name="Zhao C."/>
            <person name="Wang Y."/>
            <person name="Wang D."/>
            <person name="Huang X."/>
            <person name="Wang R."/>
            <person name="Lv J."/>
            <person name="Li Y."/>
            <person name="Zhang Z."/>
            <person name="Liu B."/>
            <person name="Lu W."/>
            <person name="Hui Y."/>
            <person name="Liang J."/>
            <person name="Zhou Z."/>
            <person name="Hou R."/>
            <person name="Li X."/>
            <person name="Liu Y."/>
            <person name="Li H."/>
            <person name="Ning X."/>
            <person name="Lin Y."/>
            <person name="Zhao L."/>
            <person name="Xing Q."/>
            <person name="Dou J."/>
            <person name="Li Y."/>
            <person name="Mao J."/>
            <person name="Guo H."/>
            <person name="Dou H."/>
            <person name="Li T."/>
            <person name="Mu C."/>
            <person name="Jiang W."/>
            <person name="Fu Q."/>
            <person name="Fu X."/>
            <person name="Miao Y."/>
            <person name="Liu J."/>
            <person name="Yu Q."/>
            <person name="Li R."/>
            <person name="Liao H."/>
            <person name="Li X."/>
            <person name="Kong Y."/>
            <person name="Jiang Z."/>
            <person name="Chourrout D."/>
            <person name="Li R."/>
            <person name="Bao Z."/>
        </authorList>
    </citation>
    <scope>NUCLEOTIDE SEQUENCE [LARGE SCALE GENOMIC DNA]</scope>
    <source>
        <strain evidence="6 7">PY_sf001</strain>
    </source>
</reference>
<dbReference type="InterPro" id="IPR050230">
    <property type="entry name" value="CALM/Myosin/TropC-like"/>
</dbReference>